<gene>
    <name evidence="2" type="ORF">TSOC_007720</name>
</gene>
<evidence type="ECO:0000313" key="2">
    <source>
        <dbReference type="EMBL" id="PNH05966.1"/>
    </source>
</evidence>
<feature type="compositionally biased region" description="Basic residues" evidence="1">
    <location>
        <begin position="571"/>
        <end position="582"/>
    </location>
</feature>
<evidence type="ECO:0000313" key="3">
    <source>
        <dbReference type="Proteomes" id="UP000236333"/>
    </source>
</evidence>
<reference evidence="2 3" key="1">
    <citation type="journal article" date="2017" name="Mol. Biol. Evol.">
        <title>The 4-celled Tetrabaena socialis nuclear genome reveals the essential components for genetic control of cell number at the origin of multicellularity in the volvocine lineage.</title>
        <authorList>
            <person name="Featherston J."/>
            <person name="Arakaki Y."/>
            <person name="Hanschen E.R."/>
            <person name="Ferris P.J."/>
            <person name="Michod R.E."/>
            <person name="Olson B.J.S.C."/>
            <person name="Nozaki H."/>
            <person name="Durand P.M."/>
        </authorList>
    </citation>
    <scope>NUCLEOTIDE SEQUENCE [LARGE SCALE GENOMIC DNA]</scope>
    <source>
        <strain evidence="2 3">NIES-571</strain>
    </source>
</reference>
<proteinExistence type="predicted"/>
<keyword evidence="3" id="KW-1185">Reference proteome</keyword>
<dbReference type="EMBL" id="PGGS01000268">
    <property type="protein sequence ID" value="PNH05966.1"/>
    <property type="molecule type" value="Genomic_DNA"/>
</dbReference>
<name>A0A2J8A0D2_9CHLO</name>
<feature type="region of interest" description="Disordered" evidence="1">
    <location>
        <begin position="615"/>
        <end position="634"/>
    </location>
</feature>
<sequence length="738" mass="79842">MQKVHAKEARAGLFPSCWDNHGAEWLTKSKEKGQQQSEQTLPDNLVDVHLVPCFKQHELYCAHVEVLGGTWMESTSLFAVRRKVIEAFIAARITHDIDCTTWSLSTLPSQSEVDELHQWSSNELEVLGSGSLGNIILGEFKTERYMLDEATLQRIVIVYDTGVQSPYMEGANWAVAVTHWGRSIVQAIDAAQLDNTDDLEGHMDEAVVDVMVALAASIMALKHMAQRARSVREVAERIKANAKHIHSARAEYERSFTTGQGQLLMQQASAGDAAVPLTMLQVHLYHADPDRPGVCCMADLLPDRASRAMYLLLLKLVGDADVTGAFEECMRRCGNQLLLVQQDFSKRIHMMFLKASVGVMQQQYAWAGEVYKRTGSSAYSDDAAEADSNGTQPAAQAEMLTPGSAGMGAGMHSREWLAWLAQQIGGAVAPAAAPAVEGSSLGGGREAGGDKADEAAMGEQVVLGQQDGPRLGPGRGLSPDAEPEALQRKRKRVPQELEEREELQQEDQLKGPEGVQQQEQLPGIKPEPEAVPYAEARYTRLAALPFNVEELADLQRRYLEPSVSEADATTRTRHGTLRHRTSTRCCRPAAQGHYSRLWPHLQRLAQQADEDAAAAQVAGGSMASGGTTSSSPGIGELGHLPASVLLLRALRMLQEYESGTGSTGLEAGPLDAALGRFLPEYGAEVAAGLADAAEVNMVDVVDLTFDEIDVETYVVQSVAADGAAGRARPVPVKLEEGA</sequence>
<dbReference type="Proteomes" id="UP000236333">
    <property type="component" value="Unassembled WGS sequence"/>
</dbReference>
<organism evidence="2 3">
    <name type="scientific">Tetrabaena socialis</name>
    <dbReference type="NCBI Taxonomy" id="47790"/>
    <lineage>
        <taxon>Eukaryota</taxon>
        <taxon>Viridiplantae</taxon>
        <taxon>Chlorophyta</taxon>
        <taxon>core chlorophytes</taxon>
        <taxon>Chlorophyceae</taxon>
        <taxon>CS clade</taxon>
        <taxon>Chlamydomonadales</taxon>
        <taxon>Tetrabaenaceae</taxon>
        <taxon>Tetrabaena</taxon>
    </lineage>
</organism>
<feature type="compositionally biased region" description="Low complexity" evidence="1">
    <location>
        <begin position="465"/>
        <end position="480"/>
    </location>
</feature>
<protein>
    <submittedName>
        <fullName evidence="2">Uncharacterized protein</fullName>
    </submittedName>
</protein>
<feature type="region of interest" description="Disordered" evidence="1">
    <location>
        <begin position="465"/>
        <end position="527"/>
    </location>
</feature>
<feature type="compositionally biased region" description="Acidic residues" evidence="1">
    <location>
        <begin position="496"/>
        <end position="505"/>
    </location>
</feature>
<comment type="caution">
    <text evidence="2">The sequence shown here is derived from an EMBL/GenBank/DDBJ whole genome shotgun (WGS) entry which is preliminary data.</text>
</comment>
<feature type="region of interest" description="Disordered" evidence="1">
    <location>
        <begin position="563"/>
        <end position="583"/>
    </location>
</feature>
<accession>A0A2J8A0D2</accession>
<evidence type="ECO:0000256" key="1">
    <source>
        <dbReference type="SAM" id="MobiDB-lite"/>
    </source>
</evidence>
<dbReference type="AlphaFoldDB" id="A0A2J8A0D2"/>
<feature type="compositionally biased region" description="Low complexity" evidence="1">
    <location>
        <begin position="615"/>
        <end position="633"/>
    </location>
</feature>